<dbReference type="OrthoDB" id="9450922at2759"/>
<dbReference type="GO" id="GO:0031593">
    <property type="term" value="F:polyubiquitin modification-dependent protein binding"/>
    <property type="evidence" value="ECO:0007669"/>
    <property type="project" value="TreeGrafter"/>
</dbReference>
<dbReference type="Gene3D" id="3.10.20.90">
    <property type="entry name" value="Phosphatidylinositol 3-kinase Catalytic Subunit, Chain A, domain 1"/>
    <property type="match status" value="1"/>
</dbReference>
<evidence type="ECO:0000313" key="5">
    <source>
        <dbReference type="Ensembl" id="ENSGEVP00005029866.1"/>
    </source>
</evidence>
<reference evidence="5" key="2">
    <citation type="submission" date="2025-09" db="UniProtKB">
        <authorList>
            <consortium name="Ensembl"/>
        </authorList>
    </citation>
    <scope>IDENTIFICATION</scope>
</reference>
<dbReference type="Pfam" id="PF00240">
    <property type="entry name" value="ubiquitin"/>
    <property type="match status" value="1"/>
</dbReference>
<dbReference type="Pfam" id="PF23195">
    <property type="entry name" value="UBQLN1"/>
    <property type="match status" value="1"/>
</dbReference>
<dbReference type="SMART" id="SM00727">
    <property type="entry name" value="STI1"/>
    <property type="match status" value="3"/>
</dbReference>
<evidence type="ECO:0000256" key="2">
    <source>
        <dbReference type="ARBA" id="ARBA00022490"/>
    </source>
</evidence>
<dbReference type="PROSITE" id="PS50053">
    <property type="entry name" value="UBIQUITIN_2"/>
    <property type="match status" value="1"/>
</dbReference>
<name>A0A8C4YU59_9SAUR</name>
<comment type="subcellular location">
    <subcellularLocation>
        <location evidence="1">Cytoplasm</location>
    </subcellularLocation>
</comment>
<dbReference type="FunFam" id="3.10.20.90:FF:000095">
    <property type="entry name" value="Ubiquilin 4"/>
    <property type="match status" value="1"/>
</dbReference>
<evidence type="ECO:0000313" key="6">
    <source>
        <dbReference type="Proteomes" id="UP000694390"/>
    </source>
</evidence>
<feature type="domain" description="Ubiquitin-like" evidence="4">
    <location>
        <begin position="21"/>
        <end position="91"/>
    </location>
</feature>
<dbReference type="Ensembl" id="ENSGEVT00005031361.1">
    <property type="protein sequence ID" value="ENSGEVP00005029866.1"/>
    <property type="gene ID" value="ENSGEVG00005020854.1"/>
</dbReference>
<dbReference type="PANTHER" id="PTHR10677:SF16">
    <property type="entry name" value="UBIQUILIN-1"/>
    <property type="match status" value="1"/>
</dbReference>
<dbReference type="InterPro" id="IPR006636">
    <property type="entry name" value="STI1_HS-bd"/>
</dbReference>
<dbReference type="FunFam" id="1.10.260.100:FF:000001">
    <property type="entry name" value="Ubiquilin 1"/>
    <property type="match status" value="1"/>
</dbReference>
<dbReference type="AlphaFoldDB" id="A0A8C4YU59"/>
<dbReference type="SMART" id="SM00213">
    <property type="entry name" value="UBQ"/>
    <property type="match status" value="1"/>
</dbReference>
<dbReference type="Gene3D" id="1.10.260.100">
    <property type="match status" value="1"/>
</dbReference>
<evidence type="ECO:0000256" key="1">
    <source>
        <dbReference type="ARBA" id="ARBA00004496"/>
    </source>
</evidence>
<dbReference type="GO" id="GO:0006511">
    <property type="term" value="P:ubiquitin-dependent protein catabolic process"/>
    <property type="evidence" value="ECO:0007669"/>
    <property type="project" value="TreeGrafter"/>
</dbReference>
<dbReference type="SUPFAM" id="SSF54236">
    <property type="entry name" value="Ubiquitin-like"/>
    <property type="match status" value="1"/>
</dbReference>
<dbReference type="InterPro" id="IPR000626">
    <property type="entry name" value="Ubiquitin-like_dom"/>
</dbReference>
<accession>A0A8C4YU59</accession>
<dbReference type="GO" id="GO:0005829">
    <property type="term" value="C:cytosol"/>
    <property type="evidence" value="ECO:0007669"/>
    <property type="project" value="TreeGrafter"/>
</dbReference>
<sequence length="564" mass="61452">MADSGENTITCPVIAANPRIIRVTVKTPKLKEEFVVPENSTIKQFKEEISKHFNCQTSQLVLVFVGRILQDQDTLRQRGIQDGITVHLVIRTQKRTQDNSLPHVYMARNVAPTPAPSGIAPAHSNAFDLSRRGLGVNVSSTELQSPLQLLASSEMMARKVENPFIQSMLSNPDLMRQLIMAHPQMQLLAQQIPEISRILNNADIMREMLDIVRNPEMIQEMRSQDRALSNLENIPGGDNALRCAYTEPQEPVLSAAQEQFGNLPFAMLVRNPSLEGVCGGGQPSCVDHRDLSAPPSVSQSATSICTNSTCGDLDSGVTSSSTNPFGQSSSVPNLGPGMFTTGGIQNLVQQITENPQLIVNLCASYTKCMMLSLIQNAQLAAQATFSAESPQHQEPVTHGLPNFFQQIQNPEMLVAMSNPKAMQAWLQIEQGLQTLAAEAPVLLPWFTLRLWGLGNPGSSVSATGPSPAPSEMSHAAPAASEQGHQHLNMLRMLKVLPGTNPQHLQAPEIKFQEELDDGNIHSNRRRYQTRSSGSQPNSCDYSCEALTTVAGCVCAILHSLFSAR</sequence>
<feature type="region of interest" description="Disordered" evidence="3">
    <location>
        <begin position="458"/>
        <end position="482"/>
    </location>
</feature>
<reference evidence="5" key="1">
    <citation type="submission" date="2025-08" db="UniProtKB">
        <authorList>
            <consortium name="Ensembl"/>
        </authorList>
    </citation>
    <scope>IDENTIFICATION</scope>
</reference>
<evidence type="ECO:0000256" key="3">
    <source>
        <dbReference type="SAM" id="MobiDB-lite"/>
    </source>
</evidence>
<dbReference type="CDD" id="cd01808">
    <property type="entry name" value="Ubl_PLICs"/>
    <property type="match status" value="1"/>
</dbReference>
<dbReference type="GeneTree" id="ENSGT00940000156437"/>
<evidence type="ECO:0000259" key="4">
    <source>
        <dbReference type="PROSITE" id="PS50053"/>
    </source>
</evidence>
<keyword evidence="6" id="KW-1185">Reference proteome</keyword>
<dbReference type="InterPro" id="IPR029071">
    <property type="entry name" value="Ubiquitin-like_domsf"/>
</dbReference>
<dbReference type="Proteomes" id="UP000694390">
    <property type="component" value="Unassembled WGS sequence"/>
</dbReference>
<organism evidence="5 6">
    <name type="scientific">Gopherus evgoodei</name>
    <name type="common">Goodes thornscrub tortoise</name>
    <dbReference type="NCBI Taxonomy" id="1825980"/>
    <lineage>
        <taxon>Eukaryota</taxon>
        <taxon>Metazoa</taxon>
        <taxon>Chordata</taxon>
        <taxon>Craniata</taxon>
        <taxon>Vertebrata</taxon>
        <taxon>Euteleostomi</taxon>
        <taxon>Archelosauria</taxon>
        <taxon>Testudinata</taxon>
        <taxon>Testudines</taxon>
        <taxon>Cryptodira</taxon>
        <taxon>Durocryptodira</taxon>
        <taxon>Testudinoidea</taxon>
        <taxon>Testudinidae</taxon>
        <taxon>Gopherus</taxon>
    </lineage>
</organism>
<dbReference type="PANTHER" id="PTHR10677">
    <property type="entry name" value="UBIQUILIN"/>
    <property type="match status" value="1"/>
</dbReference>
<protein>
    <recommendedName>
        <fullName evidence="4">Ubiquitin-like domain-containing protein</fullName>
    </recommendedName>
</protein>
<proteinExistence type="predicted"/>
<dbReference type="InterPro" id="IPR015496">
    <property type="entry name" value="Ubiquilin"/>
</dbReference>
<keyword evidence="2" id="KW-0963">Cytoplasm</keyword>